<dbReference type="Pfam" id="PF01323">
    <property type="entry name" value="DSBA"/>
    <property type="match status" value="1"/>
</dbReference>
<dbReference type="InterPro" id="IPR001853">
    <property type="entry name" value="DSBA-like_thioredoxin_dom"/>
</dbReference>
<keyword evidence="3" id="KW-1185">Reference proteome</keyword>
<gene>
    <name evidence="2" type="ORF">SJ2017_3877</name>
</gene>
<sequence>MSDKIKLDIVSDVVCPWCIVGYQSLQQAIRELDIADKVDIEWQPFELNPNMPPEGEELRAHVARKYGSSREESDQARANITARGAELGFEFNFGDNMHIVNTFDAHILLDYAKQFDKQTQLKLRLFSAYFTEHKDISDRAVLAEELAAVGLQVDKAMALLDNPEVRTRINMVKSQWTAAGISSVPTVVFNRTSALNGAHPVGTYKQVLSDLLGELAK</sequence>
<feature type="domain" description="DSBA-like thioredoxin" evidence="1">
    <location>
        <begin position="7"/>
        <end position="208"/>
    </location>
</feature>
<dbReference type="EMBL" id="CP020472">
    <property type="protein sequence ID" value="ARD24109.1"/>
    <property type="molecule type" value="Genomic_DNA"/>
</dbReference>
<reference evidence="2 3" key="1">
    <citation type="submission" date="2017-03" db="EMBL/GenBank/DDBJ databases">
        <title>Genome sequencing of Shewanella japonica KCTC 22435.</title>
        <authorList>
            <person name="Kim K.M."/>
        </authorList>
    </citation>
    <scope>NUCLEOTIDE SEQUENCE [LARGE SCALE GENOMIC DNA]</scope>
    <source>
        <strain evidence="2 3">KCTC 22435</strain>
    </source>
</reference>
<evidence type="ECO:0000259" key="1">
    <source>
        <dbReference type="Pfam" id="PF01323"/>
    </source>
</evidence>
<dbReference type="SUPFAM" id="SSF52833">
    <property type="entry name" value="Thioredoxin-like"/>
    <property type="match status" value="1"/>
</dbReference>
<name>A0ABM6JQM4_9GAMM</name>
<dbReference type="PANTHER" id="PTHR13887">
    <property type="entry name" value="GLUTATHIONE S-TRANSFERASE KAPPA"/>
    <property type="match status" value="1"/>
</dbReference>
<organism evidence="2 3">
    <name type="scientific">Shewanella japonica</name>
    <dbReference type="NCBI Taxonomy" id="93973"/>
    <lineage>
        <taxon>Bacteria</taxon>
        <taxon>Pseudomonadati</taxon>
        <taxon>Pseudomonadota</taxon>
        <taxon>Gammaproteobacteria</taxon>
        <taxon>Alteromonadales</taxon>
        <taxon>Shewanellaceae</taxon>
        <taxon>Shewanella</taxon>
    </lineage>
</organism>
<dbReference type="CDD" id="cd03024">
    <property type="entry name" value="DsbA_FrnE"/>
    <property type="match status" value="1"/>
</dbReference>
<accession>A0ABM6JQM4</accession>
<dbReference type="Gene3D" id="3.40.30.10">
    <property type="entry name" value="Glutaredoxin"/>
    <property type="match status" value="1"/>
</dbReference>
<evidence type="ECO:0000313" key="3">
    <source>
        <dbReference type="Proteomes" id="UP000191820"/>
    </source>
</evidence>
<dbReference type="RefSeq" id="WP_080917076.1">
    <property type="nucleotide sequence ID" value="NZ_CP020472.1"/>
</dbReference>
<dbReference type="InterPro" id="IPR036249">
    <property type="entry name" value="Thioredoxin-like_sf"/>
</dbReference>
<evidence type="ECO:0000313" key="2">
    <source>
        <dbReference type="EMBL" id="ARD24109.1"/>
    </source>
</evidence>
<dbReference type="Proteomes" id="UP000191820">
    <property type="component" value="Chromosome"/>
</dbReference>
<proteinExistence type="predicted"/>
<dbReference type="PANTHER" id="PTHR13887:SF41">
    <property type="entry name" value="THIOREDOXIN SUPERFAMILY PROTEIN"/>
    <property type="match status" value="1"/>
</dbReference>
<protein>
    <submittedName>
        <fullName evidence="2">Thioredoxin</fullName>
    </submittedName>
</protein>